<dbReference type="InterPro" id="IPR029032">
    <property type="entry name" value="AhpD-like"/>
</dbReference>
<proteinExistence type="predicted"/>
<dbReference type="PANTHER" id="PTHR34846">
    <property type="entry name" value="4-CARBOXYMUCONOLACTONE DECARBOXYLASE FAMILY PROTEIN (AFU_ORTHOLOGUE AFUA_6G11590)"/>
    <property type="match status" value="1"/>
</dbReference>
<dbReference type="SUPFAM" id="SSF69118">
    <property type="entry name" value="AhpD-like"/>
    <property type="match status" value="1"/>
</dbReference>
<dbReference type="Pfam" id="PF02627">
    <property type="entry name" value="CMD"/>
    <property type="match status" value="1"/>
</dbReference>
<comment type="caution">
    <text evidence="2">The sequence shown here is derived from an EMBL/GenBank/DDBJ whole genome shotgun (WGS) entry which is preliminary data.</text>
</comment>
<dbReference type="InterPro" id="IPR003779">
    <property type="entry name" value="CMD-like"/>
</dbReference>
<dbReference type="Proteomes" id="UP001500603">
    <property type="component" value="Unassembled WGS sequence"/>
</dbReference>
<protein>
    <submittedName>
        <fullName evidence="2">Carboxymuconolactone decarboxylase family protein</fullName>
    </submittedName>
</protein>
<feature type="domain" description="Carboxymuconolactone decarboxylase-like" evidence="1">
    <location>
        <begin position="54"/>
        <end position="134"/>
    </location>
</feature>
<keyword evidence="3" id="KW-1185">Reference proteome</keyword>
<dbReference type="PANTHER" id="PTHR34846:SF5">
    <property type="entry name" value="CARBOXYMUCONOLACTONE DECARBOXYLASE-LIKE DOMAIN-CONTAINING PROTEIN"/>
    <property type="match status" value="1"/>
</dbReference>
<sequence>MTDPARIPPSPRDEWSTELTTFIAEFQSSVRGDRPPEITRPGGAHLLGTLARYPALAKAMLTFNGHLLYESALSARQRELLVLRVAFVRRCAYEWAQHALLAADAGLTQAQIARVTVGPQAAEWDSADRALLVAVDELLADGRVGDRTWALLAAELNERQLMDLVFTVGTYSMLAMALRSFEIQPEDDLRPHLPSW</sequence>
<dbReference type="Gene3D" id="1.20.1290.10">
    <property type="entry name" value="AhpD-like"/>
    <property type="match status" value="1"/>
</dbReference>
<name>A0ABP9KNP1_9NOCA</name>
<dbReference type="EMBL" id="BAABJM010000004">
    <property type="protein sequence ID" value="GAA5060190.1"/>
    <property type="molecule type" value="Genomic_DNA"/>
</dbReference>
<accession>A0ABP9KNP1</accession>
<evidence type="ECO:0000259" key="1">
    <source>
        <dbReference type="Pfam" id="PF02627"/>
    </source>
</evidence>
<gene>
    <name evidence="2" type="ORF">GCM10023318_41350</name>
</gene>
<dbReference type="RefSeq" id="WP_345497210.1">
    <property type="nucleotide sequence ID" value="NZ_BAABJM010000004.1"/>
</dbReference>
<evidence type="ECO:0000313" key="2">
    <source>
        <dbReference type="EMBL" id="GAA5060190.1"/>
    </source>
</evidence>
<organism evidence="2 3">
    <name type="scientific">Nocardia callitridis</name>
    <dbReference type="NCBI Taxonomy" id="648753"/>
    <lineage>
        <taxon>Bacteria</taxon>
        <taxon>Bacillati</taxon>
        <taxon>Actinomycetota</taxon>
        <taxon>Actinomycetes</taxon>
        <taxon>Mycobacteriales</taxon>
        <taxon>Nocardiaceae</taxon>
        <taxon>Nocardia</taxon>
    </lineage>
</organism>
<reference evidence="3" key="1">
    <citation type="journal article" date="2019" name="Int. J. Syst. Evol. Microbiol.">
        <title>The Global Catalogue of Microorganisms (GCM) 10K type strain sequencing project: providing services to taxonomists for standard genome sequencing and annotation.</title>
        <authorList>
            <consortium name="The Broad Institute Genomics Platform"/>
            <consortium name="The Broad Institute Genome Sequencing Center for Infectious Disease"/>
            <person name="Wu L."/>
            <person name="Ma J."/>
        </authorList>
    </citation>
    <scope>NUCLEOTIDE SEQUENCE [LARGE SCALE GENOMIC DNA]</scope>
    <source>
        <strain evidence="3">JCM 18298</strain>
    </source>
</reference>
<evidence type="ECO:0000313" key="3">
    <source>
        <dbReference type="Proteomes" id="UP001500603"/>
    </source>
</evidence>